<reference evidence="10 11" key="1">
    <citation type="submission" date="2014-01" db="EMBL/GenBank/DDBJ databases">
        <title>Genome sequence determination for a cystic fibrosis isolate, Inquilinus limosus.</title>
        <authorList>
            <person name="Pino M."/>
            <person name="Di Conza J."/>
            <person name="Gutkind G."/>
        </authorList>
    </citation>
    <scope>NUCLEOTIDE SEQUENCE [LARGE SCALE GENOMIC DNA]</scope>
    <source>
        <strain evidence="10 11">MP06</strain>
    </source>
</reference>
<feature type="transmembrane region" description="Helical" evidence="9">
    <location>
        <begin position="53"/>
        <end position="74"/>
    </location>
</feature>
<evidence type="ECO:0000313" key="10">
    <source>
        <dbReference type="EMBL" id="KGM33772.1"/>
    </source>
</evidence>
<dbReference type="Pfam" id="PF00375">
    <property type="entry name" value="SDF"/>
    <property type="match status" value="1"/>
</dbReference>
<organism evidence="10 11">
    <name type="scientific">Inquilinus limosus MP06</name>
    <dbReference type="NCBI Taxonomy" id="1398085"/>
    <lineage>
        <taxon>Bacteria</taxon>
        <taxon>Pseudomonadati</taxon>
        <taxon>Pseudomonadota</taxon>
        <taxon>Alphaproteobacteria</taxon>
        <taxon>Rhodospirillales</taxon>
        <taxon>Rhodospirillaceae</taxon>
        <taxon>Inquilinus</taxon>
    </lineage>
</organism>
<evidence type="ECO:0000256" key="7">
    <source>
        <dbReference type="ARBA" id="ARBA00022989"/>
    </source>
</evidence>
<dbReference type="NCBIfam" id="NF002461">
    <property type="entry name" value="PRK01663.1"/>
    <property type="match status" value="1"/>
</dbReference>
<keyword evidence="4" id="KW-1003">Cell membrane</keyword>
<dbReference type="GO" id="GO:0015138">
    <property type="term" value="F:fumarate transmembrane transporter activity"/>
    <property type="evidence" value="ECO:0007669"/>
    <property type="project" value="TreeGrafter"/>
</dbReference>
<dbReference type="GO" id="GO:0005886">
    <property type="term" value="C:plasma membrane"/>
    <property type="evidence" value="ECO:0007669"/>
    <property type="project" value="UniProtKB-SubCell"/>
</dbReference>
<accession>A0A0A0D9X4</accession>
<dbReference type="PRINTS" id="PR00173">
    <property type="entry name" value="EDTRNSPORT"/>
</dbReference>
<dbReference type="Gene3D" id="1.10.3860.10">
    <property type="entry name" value="Sodium:dicarboxylate symporter"/>
    <property type="match status" value="1"/>
</dbReference>
<dbReference type="RefSeq" id="WP_034837510.1">
    <property type="nucleotide sequence ID" value="NZ_JANX01000150.1"/>
</dbReference>
<keyword evidence="8 9" id="KW-0472">Membrane</keyword>
<feature type="transmembrane region" description="Helical" evidence="9">
    <location>
        <begin position="86"/>
        <end position="109"/>
    </location>
</feature>
<dbReference type="GO" id="GO:0015366">
    <property type="term" value="F:malate:proton symporter activity"/>
    <property type="evidence" value="ECO:0007669"/>
    <property type="project" value="TreeGrafter"/>
</dbReference>
<dbReference type="InterPro" id="IPR018107">
    <property type="entry name" value="Na-dicarboxylate_symporter_CS"/>
</dbReference>
<feature type="transmembrane region" description="Helical" evidence="9">
    <location>
        <begin position="166"/>
        <end position="183"/>
    </location>
</feature>
<dbReference type="InterPro" id="IPR036458">
    <property type="entry name" value="Na:dicarbo_symporter_sf"/>
</dbReference>
<name>A0A0A0D9X4_9PROT</name>
<keyword evidence="6" id="KW-0769">Symport</keyword>
<dbReference type="GO" id="GO:0070778">
    <property type="term" value="P:L-aspartate transmembrane transport"/>
    <property type="evidence" value="ECO:0007669"/>
    <property type="project" value="TreeGrafter"/>
</dbReference>
<evidence type="ECO:0000256" key="4">
    <source>
        <dbReference type="ARBA" id="ARBA00022475"/>
    </source>
</evidence>
<dbReference type="Proteomes" id="UP000029995">
    <property type="component" value="Unassembled WGS sequence"/>
</dbReference>
<evidence type="ECO:0000256" key="5">
    <source>
        <dbReference type="ARBA" id="ARBA00022692"/>
    </source>
</evidence>
<evidence type="ECO:0000256" key="1">
    <source>
        <dbReference type="ARBA" id="ARBA00004429"/>
    </source>
</evidence>
<comment type="caution">
    <text evidence="10">The sequence shown here is derived from an EMBL/GenBank/DDBJ whole genome shotgun (WGS) entry which is preliminary data.</text>
</comment>
<keyword evidence="3" id="KW-0813">Transport</keyword>
<dbReference type="AlphaFoldDB" id="A0A0A0D9X4"/>
<proteinExistence type="inferred from homology"/>
<evidence type="ECO:0000256" key="2">
    <source>
        <dbReference type="ARBA" id="ARBA00006148"/>
    </source>
</evidence>
<gene>
    <name evidence="10" type="ORF">P409_13985</name>
</gene>
<dbReference type="GO" id="GO:0015141">
    <property type="term" value="F:succinate transmembrane transporter activity"/>
    <property type="evidence" value="ECO:0007669"/>
    <property type="project" value="TreeGrafter"/>
</dbReference>
<comment type="similarity">
    <text evidence="2">Belongs to the dicarboxylate/amino acid:cation symporter (DAACS) (TC 2.A.23) family.</text>
</comment>
<feature type="transmembrane region" description="Helical" evidence="9">
    <location>
        <begin position="203"/>
        <end position="222"/>
    </location>
</feature>
<dbReference type="PROSITE" id="PS00713">
    <property type="entry name" value="NA_DICARBOXYL_SYMP_1"/>
    <property type="match status" value="1"/>
</dbReference>
<protein>
    <submittedName>
        <fullName evidence="10">C4-dicarboxylate transporter</fullName>
    </submittedName>
</protein>
<dbReference type="OrthoDB" id="9766690at2"/>
<evidence type="ECO:0000256" key="8">
    <source>
        <dbReference type="ARBA" id="ARBA00023136"/>
    </source>
</evidence>
<evidence type="ECO:0000313" key="11">
    <source>
        <dbReference type="Proteomes" id="UP000029995"/>
    </source>
</evidence>
<evidence type="ECO:0000256" key="3">
    <source>
        <dbReference type="ARBA" id="ARBA00022448"/>
    </source>
</evidence>
<comment type="subcellular location">
    <subcellularLocation>
        <location evidence="1">Cell inner membrane</location>
        <topology evidence="1">Multi-pass membrane protein</topology>
    </subcellularLocation>
</comment>
<keyword evidence="7 9" id="KW-1133">Transmembrane helix</keyword>
<evidence type="ECO:0000256" key="9">
    <source>
        <dbReference type="SAM" id="Phobius"/>
    </source>
</evidence>
<feature type="transmembrane region" description="Helical" evidence="9">
    <location>
        <begin position="242"/>
        <end position="263"/>
    </location>
</feature>
<dbReference type="PANTHER" id="PTHR42865:SF1">
    <property type="entry name" value="AEROBIC C4-DICARBOXYLATE TRANSPORT PROTEIN"/>
    <property type="match status" value="1"/>
</dbReference>
<dbReference type="PANTHER" id="PTHR42865">
    <property type="entry name" value="PROTON/GLUTAMATE-ASPARTATE SYMPORTER"/>
    <property type="match status" value="1"/>
</dbReference>
<dbReference type="EMBL" id="JANX01000150">
    <property type="protein sequence ID" value="KGM33772.1"/>
    <property type="molecule type" value="Genomic_DNA"/>
</dbReference>
<dbReference type="InterPro" id="IPR001991">
    <property type="entry name" value="Na-dicarboxylate_symporter"/>
</dbReference>
<evidence type="ECO:0000256" key="6">
    <source>
        <dbReference type="ARBA" id="ARBA00022847"/>
    </source>
</evidence>
<dbReference type="SUPFAM" id="SSF118215">
    <property type="entry name" value="Proton glutamate symport protein"/>
    <property type="match status" value="1"/>
</dbReference>
<feature type="transmembrane region" description="Helical" evidence="9">
    <location>
        <begin position="362"/>
        <end position="382"/>
    </location>
</feature>
<feature type="transmembrane region" description="Helical" evidence="9">
    <location>
        <begin position="22"/>
        <end position="41"/>
    </location>
</feature>
<keyword evidence="5 9" id="KW-0812">Transmembrane</keyword>
<sequence length="437" mass="45332">MSEAILAAAPPKRARKPLYSDLSVQVLIALLLGIGLGVWQPDIGAQLKPLGDAFIKLIQMVVGPIIFCTVVHGIASMRDLGRVGRIAFKAIVYFEVVTTIALVIGLVAANLLQPGAGMKADPALFTQVSGTIQGYEAEAAKANGIADFLLGIIPSAAVDGFAKGNVLQILFFSVLFACGLAAAGDAGKPVLDVVEGATKSLFWIIRMVMKVAPLGAFGAIAFSVAKFGLGSLVSLGALVGEFYLTCLVFVLLVLLPVSLWARFSLWQLMRYIRAELLLVLGTSSSESVFPQLSAKLTRLGAEESAVGLVLPTGYAFNHDGTCLYFAAVTVFLAQATQTALGWQDQLALLGVLLLTSKGGAGVAGSALAVLAMTLAATQTIPVGSMALILGIHRVLSAAFVFVNILGNAVATLVVAKWEGALDHKQLTAELAAGPSAG</sequence>
<dbReference type="FunFam" id="1.10.3860.10:FF:000001">
    <property type="entry name" value="C4-dicarboxylate transport protein"/>
    <property type="match status" value="1"/>
</dbReference>
<feature type="transmembrane region" description="Helical" evidence="9">
    <location>
        <begin position="394"/>
        <end position="415"/>
    </location>
</feature>